<name>A0ABU0M0A2_9BACT</name>
<dbReference type="EMBL" id="JAUSWO010000001">
    <property type="protein sequence ID" value="MDQ0514387.1"/>
    <property type="molecule type" value="Genomic_DNA"/>
</dbReference>
<proteinExistence type="predicted"/>
<feature type="transmembrane region" description="Helical" evidence="2">
    <location>
        <begin position="69"/>
        <end position="90"/>
    </location>
</feature>
<accession>A0ABU0M0A2</accession>
<organism evidence="3 4">
    <name type="scientific">Mycoplasmoides fastidiosum</name>
    <dbReference type="NCBI Taxonomy" id="92758"/>
    <lineage>
        <taxon>Bacteria</taxon>
        <taxon>Bacillati</taxon>
        <taxon>Mycoplasmatota</taxon>
        <taxon>Mycoplasmoidales</taxon>
        <taxon>Mycoplasmoidaceae</taxon>
        <taxon>Mycoplasmoides</taxon>
    </lineage>
</organism>
<evidence type="ECO:0000256" key="2">
    <source>
        <dbReference type="SAM" id="Phobius"/>
    </source>
</evidence>
<evidence type="ECO:0000313" key="4">
    <source>
        <dbReference type="Proteomes" id="UP001240643"/>
    </source>
</evidence>
<evidence type="ECO:0000313" key="3">
    <source>
        <dbReference type="EMBL" id="MDQ0514387.1"/>
    </source>
</evidence>
<keyword evidence="2" id="KW-0472">Membrane</keyword>
<reference evidence="3" key="1">
    <citation type="submission" date="2023-07" db="EMBL/GenBank/DDBJ databases">
        <title>Genomic Encyclopedia of Type Strains, Phase IV (KMG-IV): sequencing the most valuable type-strain genomes for metagenomic binning, comparative biology and taxonomic classification.</title>
        <authorList>
            <person name="Goeker M."/>
        </authorList>
    </citation>
    <scope>NUCLEOTIDE SEQUENCE [LARGE SCALE GENOMIC DNA]</scope>
    <source>
        <strain evidence="3">DSM 21204</strain>
    </source>
</reference>
<protein>
    <submittedName>
        <fullName evidence="3">Uncharacterized protein</fullName>
    </submittedName>
</protein>
<comment type="caution">
    <text evidence="3">The sequence shown here is derived from an EMBL/GenBank/DDBJ whole genome shotgun (WGS) entry which is preliminary data.</text>
</comment>
<gene>
    <name evidence="3" type="ORF">J2Z62_000825</name>
</gene>
<feature type="transmembrane region" description="Helical" evidence="2">
    <location>
        <begin position="30"/>
        <end position="48"/>
    </location>
</feature>
<keyword evidence="4" id="KW-1185">Reference proteome</keyword>
<feature type="compositionally biased region" description="Polar residues" evidence="1">
    <location>
        <begin position="480"/>
        <end position="495"/>
    </location>
</feature>
<keyword evidence="2" id="KW-0812">Transmembrane</keyword>
<feature type="region of interest" description="Disordered" evidence="1">
    <location>
        <begin position="477"/>
        <end position="500"/>
    </location>
</feature>
<sequence length="774" mass="86731">MVVTLFNDNLFNYEIEQIVCLINFFVFRSLKLQVVIVHIYHLFFFMNPKFKKILFGSTDKYRFSAPTNWLISFAILLSSTTAFISSAYLVHQEHQAQQAAEQIDPVQDRLARITQSGQVNAPGGGSSATNSADDTNLNAFLGRDLADIENIIIEDTNRVISYQGDLPKTGIRVVATSVSLTKGSVTISANAYDYVNLKYVQYNKKTKAVTDVKFAPPPGLFNLDETKNNWPTLAETDNQLVDFFPTRAIRAAVATILGKEVTDTFSKTEWFDAFDKTSVTLDLSNRALTSIAEIFNPNLRWGLGIYDLLGTANSSARITGNGNFEIRYQGLSTINVEDNIITHFPNPNYKNFPALKTIRASRNAIQAIGNFNTFSNNHYSTEYQSESDLQSTSTVTKKPENYYEYLKSLWATGSGVEDLPSVKGIKKWLETTLSGISYANSNASSVNKTGNKTITDYASFLDAVSADPVYFKTRDGDKYINQQNPSTSNKNNNGLSAGDDGVVPYDPKSNITTTNDGTPVNTSSSANFNLDKGINFGGVKLDICKDIYRIDFSNNQIERIPLSKNMFTNVDFGNNRLRYITPIAAKPLPWFQGLIFFIANLNSAFYNVVNPSNWSKYYSQENETQPSGWNAQTQSVLDSLRMGNYNFTLPTFSFYGNQLLDFWPQQDTDSSWYTWPKLTIPTEKRIKGEGATVNSNVNGYPVGPWNRQIGNDSAEFYPWFHRVWIGTQNSGTFSTYLGNFDGNFIHNIAANDNIRARSSNLYSIFSINLTIIKF</sequence>
<evidence type="ECO:0000256" key="1">
    <source>
        <dbReference type="SAM" id="MobiDB-lite"/>
    </source>
</evidence>
<keyword evidence="2" id="KW-1133">Transmembrane helix</keyword>
<dbReference type="SUPFAM" id="SSF52058">
    <property type="entry name" value="L domain-like"/>
    <property type="match status" value="1"/>
</dbReference>
<dbReference type="Proteomes" id="UP001240643">
    <property type="component" value="Unassembled WGS sequence"/>
</dbReference>